<gene>
    <name evidence="1" type="ORF">E2F43_10810</name>
</gene>
<name>A0A4R5LSY7_9GAMM</name>
<protein>
    <submittedName>
        <fullName evidence="1">Uncharacterized protein</fullName>
    </submittedName>
</protein>
<dbReference type="EMBL" id="SMSE01000002">
    <property type="protein sequence ID" value="TDG13976.1"/>
    <property type="molecule type" value="Genomic_DNA"/>
</dbReference>
<sequence>MRHNDWQRVEQQRWAIELAFKLSERLYKDVIASSSDNAEFAAEVMSEVLHDCAGYLRTLVGEDTTTDVVMNILRELNQSVVSNRIAQEEAEDNQETVH</sequence>
<comment type="caution">
    <text evidence="1">The sequence shown here is derived from an EMBL/GenBank/DDBJ whole genome shotgun (WGS) entry which is preliminary data.</text>
</comment>
<dbReference type="AlphaFoldDB" id="A0A4R5LSY7"/>
<proteinExistence type="predicted"/>
<keyword evidence="2" id="KW-1185">Reference proteome</keyword>
<evidence type="ECO:0000313" key="2">
    <source>
        <dbReference type="Proteomes" id="UP000295554"/>
    </source>
</evidence>
<reference evidence="1 2" key="1">
    <citation type="submission" date="2019-03" db="EMBL/GenBank/DDBJ databases">
        <title>Seongchinamella monodicae gen. nov., sp. nov., a novel member of the Gammaproteobacteria isolated from a tidal mudflat of beach.</title>
        <authorList>
            <person name="Yang H.G."/>
            <person name="Kang J.W."/>
            <person name="Lee S.D."/>
        </authorList>
    </citation>
    <scope>NUCLEOTIDE SEQUENCE [LARGE SCALE GENOMIC DNA]</scope>
    <source>
        <strain evidence="1 2">GH4-78</strain>
    </source>
</reference>
<accession>A0A4R5LSY7</accession>
<organism evidence="1 2">
    <name type="scientific">Seongchinamella unica</name>
    <dbReference type="NCBI Taxonomy" id="2547392"/>
    <lineage>
        <taxon>Bacteria</taxon>
        <taxon>Pseudomonadati</taxon>
        <taxon>Pseudomonadota</taxon>
        <taxon>Gammaproteobacteria</taxon>
        <taxon>Cellvibrionales</taxon>
        <taxon>Halieaceae</taxon>
        <taxon>Seongchinamella</taxon>
    </lineage>
</organism>
<evidence type="ECO:0000313" key="1">
    <source>
        <dbReference type="EMBL" id="TDG13976.1"/>
    </source>
</evidence>
<dbReference type="Proteomes" id="UP000295554">
    <property type="component" value="Unassembled WGS sequence"/>
</dbReference>
<dbReference type="RefSeq" id="WP_133212483.1">
    <property type="nucleotide sequence ID" value="NZ_SMSE01000002.1"/>
</dbReference>